<sequence length="303" mass="33239">MSQSITNTLETLLAPRLADTALAFWQKSRDELTAGVSTHRFAALIALASRHAKRTPLELSPEEIDAIAELGVSIDMRGWNLLELLRVGLITARCDLNEVSFAEDFEAQFVYADEGETCALYRALALLPAGERFVWRAGEGCRTNMNNVFATIALDTPYPVQHFDDTAWNQLVMKSLFLELPLWRVLGLDNRRSQDLTRMVLDFAEERESAGRAINNGLWLCLGPHDNERTSALALRAWAAANSGQHAAIVLGLARCNLVAVAEQLGADSIDTSVTSALQAAQNGQTDNIHFAQLTADNSETQA</sequence>
<dbReference type="InterPro" id="IPR047715">
    <property type="entry name" value="EboA_dom"/>
</dbReference>
<gene>
    <name evidence="1" type="ORF">SCD92_17410</name>
</gene>
<keyword evidence="2" id="KW-1185">Reference proteome</keyword>
<organism evidence="1 2">
    <name type="scientific">Gilvimarinus gilvus</name>
    <dbReference type="NCBI Taxonomy" id="3058038"/>
    <lineage>
        <taxon>Bacteria</taxon>
        <taxon>Pseudomonadati</taxon>
        <taxon>Pseudomonadota</taxon>
        <taxon>Gammaproteobacteria</taxon>
        <taxon>Cellvibrionales</taxon>
        <taxon>Cellvibrionaceae</taxon>
        <taxon>Gilvimarinus</taxon>
    </lineage>
</organism>
<evidence type="ECO:0000313" key="2">
    <source>
        <dbReference type="Proteomes" id="UP001273505"/>
    </source>
</evidence>
<name>A0ABU4S1Y6_9GAMM</name>
<dbReference type="EMBL" id="JAXAFO010000041">
    <property type="protein sequence ID" value="MDX6851160.1"/>
    <property type="molecule type" value="Genomic_DNA"/>
</dbReference>
<proteinExistence type="predicted"/>
<protein>
    <submittedName>
        <fullName evidence="1">EboA domain-containing protein</fullName>
    </submittedName>
</protein>
<dbReference type="Proteomes" id="UP001273505">
    <property type="component" value="Unassembled WGS sequence"/>
</dbReference>
<evidence type="ECO:0000313" key="1">
    <source>
        <dbReference type="EMBL" id="MDX6851160.1"/>
    </source>
</evidence>
<accession>A0ABU4S1Y6</accession>
<comment type="caution">
    <text evidence="1">The sequence shown here is derived from an EMBL/GenBank/DDBJ whole genome shotgun (WGS) entry which is preliminary data.</text>
</comment>
<dbReference type="RefSeq" id="WP_302722089.1">
    <property type="nucleotide sequence ID" value="NZ_JAULRU010000428.1"/>
</dbReference>
<dbReference type="NCBIfam" id="NF035938">
    <property type="entry name" value="EboA_domain"/>
    <property type="match status" value="1"/>
</dbReference>
<reference evidence="1 2" key="1">
    <citation type="submission" date="2023-11" db="EMBL/GenBank/DDBJ databases">
        <title>Gilvimarinus fulvus sp. nov., isolated from the surface of Kelp.</title>
        <authorList>
            <person name="Sun Y.Y."/>
            <person name="Gong Y."/>
            <person name="Du Z.J."/>
        </authorList>
    </citation>
    <scope>NUCLEOTIDE SEQUENCE [LARGE SCALE GENOMIC DNA]</scope>
    <source>
        <strain evidence="1 2">SDUM040013</strain>
    </source>
</reference>